<reference evidence="7" key="3">
    <citation type="submission" date="2025-08" db="UniProtKB">
        <authorList>
            <consortium name="Ensembl"/>
        </authorList>
    </citation>
    <scope>IDENTIFICATION</scope>
</reference>
<dbReference type="SUPFAM" id="SSF56672">
    <property type="entry name" value="DNA/RNA polymerases"/>
    <property type="match status" value="1"/>
</dbReference>
<dbReference type="GO" id="GO:0015074">
    <property type="term" value="P:DNA integration"/>
    <property type="evidence" value="ECO:0007669"/>
    <property type="project" value="InterPro"/>
</dbReference>
<dbReference type="CDD" id="cd01647">
    <property type="entry name" value="RT_LTR"/>
    <property type="match status" value="1"/>
</dbReference>
<dbReference type="Gene3D" id="1.10.340.70">
    <property type="match status" value="1"/>
</dbReference>
<dbReference type="InterPro" id="IPR043502">
    <property type="entry name" value="DNA/RNA_pol_sf"/>
</dbReference>
<keyword evidence="8" id="KW-1185">Reference proteome</keyword>
<dbReference type="InterPro" id="IPR041588">
    <property type="entry name" value="Integrase_H2C2"/>
</dbReference>
<comment type="similarity">
    <text evidence="1">Belongs to the beta type-B retroviral polymerase family. HERV class-II K(HML-2) pol subfamily.</text>
</comment>
<dbReference type="InterPro" id="IPR043128">
    <property type="entry name" value="Rev_trsase/Diguanyl_cyclase"/>
</dbReference>
<dbReference type="SUPFAM" id="SSF53098">
    <property type="entry name" value="Ribonuclease H-like"/>
    <property type="match status" value="1"/>
</dbReference>
<dbReference type="InParanoid" id="A0A3B1JD16"/>
<feature type="region of interest" description="Disordered" evidence="4">
    <location>
        <begin position="1258"/>
        <end position="1288"/>
    </location>
</feature>
<dbReference type="PANTHER" id="PTHR37984:SF15">
    <property type="entry name" value="INTEGRASE CATALYTIC DOMAIN-CONTAINING PROTEIN"/>
    <property type="match status" value="1"/>
</dbReference>
<feature type="region of interest" description="Disordered" evidence="4">
    <location>
        <begin position="1069"/>
        <end position="1106"/>
    </location>
</feature>
<dbReference type="PROSITE" id="PS50994">
    <property type="entry name" value="INTEGRASE"/>
    <property type="match status" value="1"/>
</dbReference>
<feature type="region of interest" description="Disordered" evidence="4">
    <location>
        <begin position="1180"/>
        <end position="1239"/>
    </location>
</feature>
<dbReference type="FunFam" id="1.10.340.70:FF:000001">
    <property type="entry name" value="Retrovirus-related Pol polyprotein from transposon gypsy-like Protein"/>
    <property type="match status" value="1"/>
</dbReference>
<dbReference type="InterPro" id="IPR001584">
    <property type="entry name" value="Integrase_cat-core"/>
</dbReference>
<dbReference type="InterPro" id="IPR012337">
    <property type="entry name" value="RNaseH-like_sf"/>
</dbReference>
<dbReference type="Bgee" id="ENSAMXG00000032783">
    <property type="expression patterns" value="Expressed in liver and 11 other cell types or tissues"/>
</dbReference>
<dbReference type="Gene3D" id="3.10.10.10">
    <property type="entry name" value="HIV Type 1 Reverse Transcriptase, subunit A, domain 1"/>
    <property type="match status" value="1"/>
</dbReference>
<dbReference type="InterPro" id="IPR050951">
    <property type="entry name" value="Retrovirus_Pol_polyprotein"/>
</dbReference>
<dbReference type="Proteomes" id="UP000018467">
    <property type="component" value="Unassembled WGS sequence"/>
</dbReference>
<dbReference type="GO" id="GO:0004523">
    <property type="term" value="F:RNA-DNA hybrid ribonuclease activity"/>
    <property type="evidence" value="ECO:0007669"/>
    <property type="project" value="UniProtKB-EC"/>
</dbReference>
<name>A0A3B1JD16_ASTMX</name>
<feature type="region of interest" description="Disordered" evidence="4">
    <location>
        <begin position="375"/>
        <end position="394"/>
    </location>
</feature>
<dbReference type="Pfam" id="PF17919">
    <property type="entry name" value="RT_RNaseH_2"/>
    <property type="match status" value="1"/>
</dbReference>
<feature type="domain" description="Integrase catalytic" evidence="6">
    <location>
        <begin position="778"/>
        <end position="935"/>
    </location>
</feature>
<dbReference type="GO" id="GO:0003676">
    <property type="term" value="F:nucleic acid binding"/>
    <property type="evidence" value="ECO:0007669"/>
    <property type="project" value="InterPro"/>
</dbReference>
<sequence length="1356" mass="154173">MLKNPLCAPHKLPVMLKNETSHDIKIPTNSIIAELHSITSVLSEPASSKGFPASEMEGQRSELSFSFGEALPEEWRERISKKLGSMPEVFSLHDLDFGHTQAVKHYIKLHDERPFKHRARPIHPRDLEAVRKHLKELSDAGIIRESESPFSSPIVVVRKKNGDVRLCVDYRKLNLQTIKDAYALPNLEETFATLTGSKWFSVLDLKSGYYQVEMEEDDKPKTAFVCPLGFWEWNRLPQGITNAPSTFQRLMERCVGEMNLKEVLVFLDDLIIFSKSLEEHEERLLKVLNCLKEYGLKLSPEKCKFFQTSVRYLGHIVSENGVKTDPDKIAALKNWPSPKNLKELRSFLGFSGYYRRFVKDYSKIAKPLNALTSGYPPQRKGAKKPETNKNYLNPKEPFQGRWTASCQQAFETIIEKLTTAPVLGFANPKLPYILHTDASTTGLGAALYQDQGGEKRVIAFASRGLTCSEARYPAHKLEFLALKWAVVDKFSDYLYGNTFTVVTDSNPLTYILTSAKLDATSYRWLSALSTFSFDLQYRRGKQNLDADGLSRRPHGELINDSISQKEHERIRQFMQYHQEELVDQKSDHEVVKAICERHLATQQSSIALVESLALHARAIPEELMEEPFHLGHGVPFKFSNAEIAEKQRADQTLAPVINQLETGEKPPPTLRQELPDIFLLFREWNKLEMIDGVLYRRRQEENRNLYQLVLPVELRPIVLQSLHDEMGHMGVERTLDLVRSRFYWPKMAIDVEKKIHTCGRCVRRKALPDKAAPLVNILTTRPLELVCIDFLSIEPDSKNTKDVLVITDHFTKYAIAVPTPNQKARTVAKCLWDTFVVHYGLPERLHSDQGPDFESTLIKELCALVGVRKCRTSPYHPRGNPVERFNRTLLNMLGTLKDKEKSHWSDFVKSLVHAYNCTKNEVTGFTPYELMFGRRPRLPVDIAFGLPLEKNQNQSHSQYMTVLKAHLEESYRLATQAAAKIAHKNKVKFDKRVTESTLNVGDRVLVRNVRIRGKHKLSDKWEPMVYIVVKCAGELPVYTVKPENDEGPLRTLHRDLLLPCGFLTAESARDAESATASEKLRRPRTRQTPCDKIHDDTSDLGDEEDDQIPVFYPHHLEPSEPIRFTVEYNANSKGDTQKKSSSPKLQSDLESQYLPVEIPVEAVESYLPLKDPVERRAKYLPESVPEKNSAKERVVYPPGNLPELKDAEHSPVPEGPTKSSDPREEEMSVIPETVESDCETAEVRENSLFSAKDRCSPVMLKNSDQGRPDMTEPQAGTETHVRRSSRDRVPARRFHYPELGNPLVTVVTSLFQGLNSAIANSLNGLAGDDIDSDTVMQLAMPVTAQPTRYATGRAYI</sequence>
<dbReference type="CDD" id="cd09274">
    <property type="entry name" value="RNase_HI_RT_Ty3"/>
    <property type="match status" value="1"/>
</dbReference>
<dbReference type="Gene3D" id="3.30.420.10">
    <property type="entry name" value="Ribonuclease H-like superfamily/Ribonuclease H"/>
    <property type="match status" value="1"/>
</dbReference>
<evidence type="ECO:0000256" key="1">
    <source>
        <dbReference type="ARBA" id="ARBA00010879"/>
    </source>
</evidence>
<feature type="compositionally biased region" description="Basic and acidic residues" evidence="4">
    <location>
        <begin position="1180"/>
        <end position="1194"/>
    </location>
</feature>
<dbReference type="InterPro" id="IPR000477">
    <property type="entry name" value="RT_dom"/>
</dbReference>
<dbReference type="PANTHER" id="PTHR37984">
    <property type="entry name" value="PROTEIN CBG26694"/>
    <property type="match status" value="1"/>
</dbReference>
<dbReference type="Pfam" id="PF00665">
    <property type="entry name" value="rve"/>
    <property type="match status" value="1"/>
</dbReference>
<reference evidence="8" key="1">
    <citation type="submission" date="2013-03" db="EMBL/GenBank/DDBJ databases">
        <authorList>
            <person name="Jeffery W."/>
            <person name="Warren W."/>
            <person name="Wilson R.K."/>
        </authorList>
    </citation>
    <scope>NUCLEOTIDE SEQUENCE</scope>
    <source>
        <strain evidence="8">female</strain>
    </source>
</reference>
<dbReference type="Pfam" id="PF00078">
    <property type="entry name" value="RVT_1"/>
    <property type="match status" value="1"/>
</dbReference>
<dbReference type="Gene3D" id="3.10.20.370">
    <property type="match status" value="1"/>
</dbReference>
<dbReference type="GeneTree" id="ENSGT01100000263500"/>
<proteinExistence type="inferred from homology"/>
<dbReference type="FunFam" id="3.30.420.10:FF:000032">
    <property type="entry name" value="Retrovirus-related Pol polyprotein from transposon 297-like Protein"/>
    <property type="match status" value="1"/>
</dbReference>
<evidence type="ECO:0000256" key="3">
    <source>
        <dbReference type="ARBA" id="ARBA00039658"/>
    </source>
</evidence>
<dbReference type="Gene3D" id="3.30.70.270">
    <property type="match status" value="2"/>
</dbReference>
<evidence type="ECO:0000259" key="6">
    <source>
        <dbReference type="PROSITE" id="PS50994"/>
    </source>
</evidence>
<protein>
    <recommendedName>
        <fullName evidence="3">Gypsy retrotransposon integrase-like protein 1</fullName>
        <ecNumber evidence="2">3.1.26.4</ecNumber>
    </recommendedName>
</protein>
<dbReference type="InterPro" id="IPR041577">
    <property type="entry name" value="RT_RNaseH_2"/>
</dbReference>
<dbReference type="FunFam" id="3.10.20.370:FF:000001">
    <property type="entry name" value="Retrovirus-related Pol polyprotein from transposon 17.6-like protein"/>
    <property type="match status" value="1"/>
</dbReference>
<reference evidence="7" key="4">
    <citation type="submission" date="2025-09" db="UniProtKB">
        <authorList>
            <consortium name="Ensembl"/>
        </authorList>
    </citation>
    <scope>IDENTIFICATION</scope>
</reference>
<accession>A0A3B1JD16</accession>
<feature type="domain" description="Reverse transcriptase" evidence="5">
    <location>
        <begin position="138"/>
        <end position="317"/>
    </location>
</feature>
<reference evidence="8" key="2">
    <citation type="journal article" date="2014" name="Nat. Commun.">
        <title>The cavefish genome reveals candidate genes for eye loss.</title>
        <authorList>
            <person name="McGaugh S.E."/>
            <person name="Gross J.B."/>
            <person name="Aken B."/>
            <person name="Blin M."/>
            <person name="Borowsky R."/>
            <person name="Chalopin D."/>
            <person name="Hinaux H."/>
            <person name="Jeffery W.R."/>
            <person name="Keene A."/>
            <person name="Ma L."/>
            <person name="Minx P."/>
            <person name="Murphy D."/>
            <person name="O'Quin K.E."/>
            <person name="Retaux S."/>
            <person name="Rohner N."/>
            <person name="Searle S.M."/>
            <person name="Stahl B.A."/>
            <person name="Tabin C."/>
            <person name="Volff J.N."/>
            <person name="Yoshizawa M."/>
            <person name="Warren W.C."/>
        </authorList>
    </citation>
    <scope>NUCLEOTIDE SEQUENCE [LARGE SCALE GENOMIC DNA]</scope>
    <source>
        <strain evidence="8">female</strain>
    </source>
</reference>
<evidence type="ECO:0000259" key="5">
    <source>
        <dbReference type="PROSITE" id="PS50878"/>
    </source>
</evidence>
<evidence type="ECO:0000313" key="8">
    <source>
        <dbReference type="Proteomes" id="UP000018467"/>
    </source>
</evidence>
<evidence type="ECO:0000256" key="2">
    <source>
        <dbReference type="ARBA" id="ARBA00012180"/>
    </source>
</evidence>
<organism evidence="7 8">
    <name type="scientific">Astyanax mexicanus</name>
    <name type="common">Blind cave fish</name>
    <name type="synonym">Astyanax fasciatus mexicanus</name>
    <dbReference type="NCBI Taxonomy" id="7994"/>
    <lineage>
        <taxon>Eukaryota</taxon>
        <taxon>Metazoa</taxon>
        <taxon>Chordata</taxon>
        <taxon>Craniata</taxon>
        <taxon>Vertebrata</taxon>
        <taxon>Euteleostomi</taxon>
        <taxon>Actinopterygii</taxon>
        <taxon>Neopterygii</taxon>
        <taxon>Teleostei</taxon>
        <taxon>Ostariophysi</taxon>
        <taxon>Characiformes</taxon>
        <taxon>Characoidei</taxon>
        <taxon>Acestrorhamphidae</taxon>
        <taxon>Acestrorhamphinae</taxon>
        <taxon>Astyanax</taxon>
    </lineage>
</organism>
<dbReference type="EC" id="3.1.26.4" evidence="2"/>
<dbReference type="FunFam" id="3.30.70.270:FF:000020">
    <property type="entry name" value="Transposon Tf2-6 polyprotein-like Protein"/>
    <property type="match status" value="1"/>
</dbReference>
<dbReference type="PROSITE" id="PS50878">
    <property type="entry name" value="RT_POL"/>
    <property type="match status" value="1"/>
</dbReference>
<dbReference type="Pfam" id="PF17921">
    <property type="entry name" value="Integrase_H2C2"/>
    <property type="match status" value="1"/>
</dbReference>
<dbReference type="FunFam" id="3.10.10.10:FF:000004">
    <property type="entry name" value="Uncharacterized protein"/>
    <property type="match status" value="1"/>
</dbReference>
<evidence type="ECO:0000313" key="7">
    <source>
        <dbReference type="Ensembl" id="ENSAMXP00000039730.1"/>
    </source>
</evidence>
<dbReference type="InterPro" id="IPR036397">
    <property type="entry name" value="RNaseH_sf"/>
</dbReference>
<evidence type="ECO:0000256" key="4">
    <source>
        <dbReference type="SAM" id="MobiDB-lite"/>
    </source>
</evidence>
<dbReference type="Ensembl" id="ENSAMXT00000035136.1">
    <property type="protein sequence ID" value="ENSAMXP00000039730.1"/>
    <property type="gene ID" value="ENSAMXG00000032783.1"/>
</dbReference>
<feature type="compositionally biased region" description="Basic and acidic residues" evidence="4">
    <location>
        <begin position="1279"/>
        <end position="1288"/>
    </location>
</feature>